<dbReference type="EMBL" id="SPIA01000001">
    <property type="protein sequence ID" value="TFH68622.1"/>
    <property type="molecule type" value="Genomic_DNA"/>
</dbReference>
<accession>A0A4Y8UJT8</accession>
<proteinExistence type="predicted"/>
<sequence length="327" mass="37290">MTTTHPTPAPQSAPNKPTGPKTDRGKKRSSQNALKHGLTSTQMIGPDELAAYDYYCRSLIEEYDLATFTEIILAERCASCYVRLQRGNLVENQLFERAKIKNRLHAPEMEELQLPTRLMRKYTVNSLAGLYDLRHQTNTERLAEIYNMQSEVFSCLARGVKTLNGIEEHAEAVFQKLEHLAELAGIKVGCLFKAENDQQGLASAVMRADIASLPSELVDYASCEPFEFISYQSQVEEFLEMLSEEIAAELGCFSIDVKLNEMRKLNERCTLPDITELESLSRYNHSLNNQFSKALGELRQVVKERRESEVKEEAINHVEPRLRRRQD</sequence>
<dbReference type="Proteomes" id="UP000298133">
    <property type="component" value="Unassembled WGS sequence"/>
</dbReference>
<dbReference type="OrthoDB" id="21490at2"/>
<keyword evidence="3" id="KW-1185">Reference proteome</keyword>
<gene>
    <name evidence="2" type="ORF">E3W66_01275</name>
</gene>
<name>A0A4Y8UJT8_9GAMM</name>
<feature type="compositionally biased region" description="Polar residues" evidence="1">
    <location>
        <begin position="1"/>
        <end position="15"/>
    </location>
</feature>
<dbReference type="AlphaFoldDB" id="A0A4Y8UJT8"/>
<evidence type="ECO:0000256" key="1">
    <source>
        <dbReference type="SAM" id="MobiDB-lite"/>
    </source>
</evidence>
<comment type="caution">
    <text evidence="2">The sequence shown here is derived from an EMBL/GenBank/DDBJ whole genome shotgun (WGS) entry which is preliminary data.</text>
</comment>
<protein>
    <submittedName>
        <fullName evidence="2">Uncharacterized protein</fullName>
    </submittedName>
</protein>
<reference evidence="2 3" key="1">
    <citation type="submission" date="2019-03" db="EMBL/GenBank/DDBJ databases">
        <title>Draft genome of Gammaproteobacteria bacterium LSUCC0057, a member of the SAR92 clade.</title>
        <authorList>
            <person name="Lanclos V.C."/>
            <person name="Doiron C."/>
            <person name="Henson M.W."/>
            <person name="Thrash J.C."/>
        </authorList>
    </citation>
    <scope>NUCLEOTIDE SEQUENCE [LARGE SCALE GENOMIC DNA]</scope>
    <source>
        <strain evidence="2 3">LSUCC0057</strain>
    </source>
</reference>
<evidence type="ECO:0000313" key="3">
    <source>
        <dbReference type="Proteomes" id="UP000298133"/>
    </source>
</evidence>
<feature type="region of interest" description="Disordered" evidence="1">
    <location>
        <begin position="1"/>
        <end position="40"/>
    </location>
</feature>
<evidence type="ECO:0000313" key="2">
    <source>
        <dbReference type="EMBL" id="TFH68622.1"/>
    </source>
</evidence>
<organism evidence="2 3">
    <name type="scientific">Gammaproteobacteria bacterium LSUCC0057</name>
    <dbReference type="NCBI Taxonomy" id="2559237"/>
    <lineage>
        <taxon>Bacteria</taxon>
        <taxon>Pseudomonadati</taxon>
        <taxon>Pseudomonadota</taxon>
        <taxon>Gammaproteobacteria</taxon>
        <taxon>Cellvibrionales</taxon>
        <taxon>Porticoccaceae</taxon>
        <taxon>SAR92 clade</taxon>
    </lineage>
</organism>
<feature type="compositionally biased region" description="Polar residues" evidence="1">
    <location>
        <begin position="30"/>
        <end position="40"/>
    </location>
</feature>